<protein>
    <submittedName>
        <fullName evidence="1">Uncharacterized protein</fullName>
    </submittedName>
</protein>
<keyword evidence="2" id="KW-1185">Reference proteome</keyword>
<proteinExistence type="predicted"/>
<dbReference type="Proteomes" id="UP000199306">
    <property type="component" value="Unassembled WGS sequence"/>
</dbReference>
<dbReference type="AlphaFoldDB" id="A0A1I5YDG3"/>
<evidence type="ECO:0000313" key="2">
    <source>
        <dbReference type="Proteomes" id="UP000199306"/>
    </source>
</evidence>
<evidence type="ECO:0000313" key="1">
    <source>
        <dbReference type="EMBL" id="SFQ42246.1"/>
    </source>
</evidence>
<dbReference type="EMBL" id="FOXH01000018">
    <property type="protein sequence ID" value="SFQ42246.1"/>
    <property type="molecule type" value="Genomic_DNA"/>
</dbReference>
<name>A0A1I5YDG3_9BACT</name>
<organism evidence="1 2">
    <name type="scientific">Pseudarcicella hirudinis</name>
    <dbReference type="NCBI Taxonomy" id="1079859"/>
    <lineage>
        <taxon>Bacteria</taxon>
        <taxon>Pseudomonadati</taxon>
        <taxon>Bacteroidota</taxon>
        <taxon>Cytophagia</taxon>
        <taxon>Cytophagales</taxon>
        <taxon>Flectobacillaceae</taxon>
        <taxon>Pseudarcicella</taxon>
    </lineage>
</organism>
<reference evidence="1 2" key="1">
    <citation type="submission" date="2016-10" db="EMBL/GenBank/DDBJ databases">
        <authorList>
            <person name="de Groot N.N."/>
        </authorList>
    </citation>
    <scope>NUCLEOTIDE SEQUENCE [LARGE SCALE GENOMIC DNA]</scope>
    <source>
        <strain evidence="2">E92,LMG 26720,CCM 7988</strain>
    </source>
</reference>
<sequence length="35" mass="4256">MELEELEIFLIYTTLNQFFEELDTFELISNFPVNL</sequence>
<accession>A0A1I5YDG3</accession>
<gene>
    <name evidence="1" type="ORF">SAMN04515674_11834</name>
</gene>